<sequence>MGARKANVKERRSASLRNEEDEKEEDEGITRQVLRGLLRISRSEGSPTKSIEDDDVLRTSRTAPAAFHSQESFSLAERLFYQGYDYLDAGGRGRSMEEEGRSGQRQQASRRAQQQVNRLKDASRTIEDSEQPLESRQKSDTNVGVEERDLLPFSLEDYLAFDADSREEFDQKLRKQSEMNERTKHLSLFSHPYVVRGGEEVLVKRAVTTRMTAHSKTSKVSKFHAPEPHQLPSTAPAAVISDPNRWIDRHWISSAQAALRISNPGPLPWKQSRGWTYDPIRSEWVASDNKPSKISPSMIDRSEYLSGRIWNKINTPRLPESERVQVKYPYNTILTRKQIINRISFPDPGLVSKHEFGKRRGCINLKGPRLPKKKAQNQDLDSDRDLCVLGKKKDRNAMFDTYVQSTQEGK</sequence>
<feature type="compositionally biased region" description="Basic and acidic residues" evidence="1">
    <location>
        <begin position="118"/>
        <end position="145"/>
    </location>
</feature>
<dbReference type="RefSeq" id="XP_005830195.1">
    <property type="nucleotide sequence ID" value="XM_005830138.1"/>
</dbReference>
<reference evidence="4" key="2">
    <citation type="submission" date="2012-11" db="EMBL/GenBank/DDBJ databases">
        <authorList>
            <person name="Kuo A."/>
            <person name="Curtis B.A."/>
            <person name="Tanifuji G."/>
            <person name="Burki F."/>
            <person name="Gruber A."/>
            <person name="Irimia M."/>
            <person name="Maruyama S."/>
            <person name="Arias M.C."/>
            <person name="Ball S.G."/>
            <person name="Gile G.H."/>
            <person name="Hirakawa Y."/>
            <person name="Hopkins J.F."/>
            <person name="Rensing S.A."/>
            <person name="Schmutz J."/>
            <person name="Symeonidi A."/>
            <person name="Elias M."/>
            <person name="Eveleigh R.J."/>
            <person name="Herman E.K."/>
            <person name="Klute M.J."/>
            <person name="Nakayama T."/>
            <person name="Obornik M."/>
            <person name="Reyes-Prieto A."/>
            <person name="Armbrust E.V."/>
            <person name="Aves S.J."/>
            <person name="Beiko R.G."/>
            <person name="Coutinho P."/>
            <person name="Dacks J.B."/>
            <person name="Durnford D.G."/>
            <person name="Fast N.M."/>
            <person name="Green B.R."/>
            <person name="Grisdale C."/>
            <person name="Hempe F."/>
            <person name="Henrissat B."/>
            <person name="Hoppner M.P."/>
            <person name="Ishida K.-I."/>
            <person name="Kim E."/>
            <person name="Koreny L."/>
            <person name="Kroth P.G."/>
            <person name="Liu Y."/>
            <person name="Malik S.-B."/>
            <person name="Maier U.G."/>
            <person name="McRose D."/>
            <person name="Mock T."/>
            <person name="Neilson J.A."/>
            <person name="Onodera N.T."/>
            <person name="Poole A.M."/>
            <person name="Pritham E.J."/>
            <person name="Richards T.A."/>
            <person name="Rocap G."/>
            <person name="Roy S.W."/>
            <person name="Sarai C."/>
            <person name="Schaack S."/>
            <person name="Shirato S."/>
            <person name="Slamovits C.H."/>
            <person name="Spencer D.F."/>
            <person name="Suzuki S."/>
            <person name="Worden A.Z."/>
            <person name="Zauner S."/>
            <person name="Barry K."/>
            <person name="Bell C."/>
            <person name="Bharti A.K."/>
            <person name="Crow J.A."/>
            <person name="Grimwood J."/>
            <person name="Kramer R."/>
            <person name="Lindquist E."/>
            <person name="Lucas S."/>
            <person name="Salamov A."/>
            <person name="McFadden G.I."/>
            <person name="Lane C.E."/>
            <person name="Keeling P.J."/>
            <person name="Gray M.W."/>
            <person name="Grigoriev I.V."/>
            <person name="Archibald J.M."/>
        </authorList>
    </citation>
    <scope>NUCLEOTIDE SEQUENCE</scope>
    <source>
        <strain evidence="4">CCMP2712</strain>
    </source>
</reference>
<dbReference type="AlphaFoldDB" id="L1J553"/>
<name>L1J553_GUITC</name>
<dbReference type="EnsemblProtists" id="EKX43215">
    <property type="protein sequence ID" value="EKX43215"/>
    <property type="gene ID" value="GUITHDRAFT_110945"/>
</dbReference>
<dbReference type="EMBL" id="JH993012">
    <property type="protein sequence ID" value="EKX43215.1"/>
    <property type="molecule type" value="Genomic_DNA"/>
</dbReference>
<keyword evidence="4" id="KW-1185">Reference proteome</keyword>
<evidence type="ECO:0000313" key="2">
    <source>
        <dbReference type="EMBL" id="EKX43215.1"/>
    </source>
</evidence>
<feature type="region of interest" description="Disordered" evidence="1">
    <location>
        <begin position="213"/>
        <end position="236"/>
    </location>
</feature>
<feature type="compositionally biased region" description="Basic and acidic residues" evidence="1">
    <location>
        <begin position="7"/>
        <end position="20"/>
    </location>
</feature>
<dbReference type="PaxDb" id="55529-EKX43215"/>
<evidence type="ECO:0000256" key="1">
    <source>
        <dbReference type="SAM" id="MobiDB-lite"/>
    </source>
</evidence>
<dbReference type="GeneID" id="17299876"/>
<dbReference type="KEGG" id="gtt:GUITHDRAFT_110945"/>
<feature type="region of interest" description="Disordered" evidence="1">
    <location>
        <begin position="92"/>
        <end position="145"/>
    </location>
</feature>
<evidence type="ECO:0000313" key="3">
    <source>
        <dbReference type="EnsemblProtists" id="EKX43215"/>
    </source>
</evidence>
<proteinExistence type="predicted"/>
<dbReference type="HOGENOM" id="CLU_671668_0_0_1"/>
<feature type="region of interest" description="Disordered" evidence="1">
    <location>
        <begin position="1"/>
        <end position="29"/>
    </location>
</feature>
<dbReference type="Proteomes" id="UP000011087">
    <property type="component" value="Unassembled WGS sequence"/>
</dbReference>
<accession>L1J553</accession>
<reference evidence="3" key="3">
    <citation type="submission" date="2016-03" db="UniProtKB">
        <authorList>
            <consortium name="EnsemblProtists"/>
        </authorList>
    </citation>
    <scope>IDENTIFICATION</scope>
</reference>
<protein>
    <submittedName>
        <fullName evidence="2 3">Uncharacterized protein</fullName>
    </submittedName>
</protein>
<evidence type="ECO:0000313" key="4">
    <source>
        <dbReference type="Proteomes" id="UP000011087"/>
    </source>
</evidence>
<organism evidence="2">
    <name type="scientific">Guillardia theta (strain CCMP2712)</name>
    <name type="common">Cryptophyte</name>
    <dbReference type="NCBI Taxonomy" id="905079"/>
    <lineage>
        <taxon>Eukaryota</taxon>
        <taxon>Cryptophyceae</taxon>
        <taxon>Pyrenomonadales</taxon>
        <taxon>Geminigeraceae</taxon>
        <taxon>Guillardia</taxon>
    </lineage>
</organism>
<feature type="compositionally biased region" description="Low complexity" evidence="1">
    <location>
        <begin position="103"/>
        <end position="115"/>
    </location>
</feature>
<gene>
    <name evidence="2" type="ORF">GUITHDRAFT_110945</name>
</gene>
<reference evidence="2 4" key="1">
    <citation type="journal article" date="2012" name="Nature">
        <title>Algal genomes reveal evolutionary mosaicism and the fate of nucleomorphs.</title>
        <authorList>
            <consortium name="DOE Joint Genome Institute"/>
            <person name="Curtis B.A."/>
            <person name="Tanifuji G."/>
            <person name="Burki F."/>
            <person name="Gruber A."/>
            <person name="Irimia M."/>
            <person name="Maruyama S."/>
            <person name="Arias M.C."/>
            <person name="Ball S.G."/>
            <person name="Gile G.H."/>
            <person name="Hirakawa Y."/>
            <person name="Hopkins J.F."/>
            <person name="Kuo A."/>
            <person name="Rensing S.A."/>
            <person name="Schmutz J."/>
            <person name="Symeonidi A."/>
            <person name="Elias M."/>
            <person name="Eveleigh R.J."/>
            <person name="Herman E.K."/>
            <person name="Klute M.J."/>
            <person name="Nakayama T."/>
            <person name="Obornik M."/>
            <person name="Reyes-Prieto A."/>
            <person name="Armbrust E.V."/>
            <person name="Aves S.J."/>
            <person name="Beiko R.G."/>
            <person name="Coutinho P."/>
            <person name="Dacks J.B."/>
            <person name="Durnford D.G."/>
            <person name="Fast N.M."/>
            <person name="Green B.R."/>
            <person name="Grisdale C.J."/>
            <person name="Hempel F."/>
            <person name="Henrissat B."/>
            <person name="Hoppner M.P."/>
            <person name="Ishida K."/>
            <person name="Kim E."/>
            <person name="Koreny L."/>
            <person name="Kroth P.G."/>
            <person name="Liu Y."/>
            <person name="Malik S.B."/>
            <person name="Maier U.G."/>
            <person name="McRose D."/>
            <person name="Mock T."/>
            <person name="Neilson J.A."/>
            <person name="Onodera N.T."/>
            <person name="Poole A.M."/>
            <person name="Pritham E.J."/>
            <person name="Richards T.A."/>
            <person name="Rocap G."/>
            <person name="Roy S.W."/>
            <person name="Sarai C."/>
            <person name="Schaack S."/>
            <person name="Shirato S."/>
            <person name="Slamovits C.H."/>
            <person name="Spencer D.F."/>
            <person name="Suzuki S."/>
            <person name="Worden A.Z."/>
            <person name="Zauner S."/>
            <person name="Barry K."/>
            <person name="Bell C."/>
            <person name="Bharti A.K."/>
            <person name="Crow J.A."/>
            <person name="Grimwood J."/>
            <person name="Kramer R."/>
            <person name="Lindquist E."/>
            <person name="Lucas S."/>
            <person name="Salamov A."/>
            <person name="McFadden G.I."/>
            <person name="Lane C.E."/>
            <person name="Keeling P.J."/>
            <person name="Gray M.W."/>
            <person name="Grigoriev I.V."/>
            <person name="Archibald J.M."/>
        </authorList>
    </citation>
    <scope>NUCLEOTIDE SEQUENCE</scope>
    <source>
        <strain evidence="2 4">CCMP2712</strain>
    </source>
</reference>